<accession>A0AAP5MCD8</accession>
<dbReference type="RefSeq" id="WP_208343572.1">
    <property type="nucleotide sequence ID" value="NZ_CAWQFN010000329.1"/>
</dbReference>
<reference evidence="2" key="1">
    <citation type="journal article" date="2021" name="Science">
        <title>Hunting the eagle killer: A cyanobacterial neurotoxin causes vacuolar myelinopathy.</title>
        <authorList>
            <person name="Breinlinger S."/>
            <person name="Phillips T.J."/>
            <person name="Haram B.N."/>
            <person name="Mares J."/>
            <person name="Martinez Yerena J.A."/>
            <person name="Hrouzek P."/>
            <person name="Sobotka R."/>
            <person name="Henderson W.M."/>
            <person name="Schmieder P."/>
            <person name="Williams S.M."/>
            <person name="Lauderdale J.D."/>
            <person name="Wilde H.D."/>
            <person name="Gerrin W."/>
            <person name="Kust A."/>
            <person name="Washington J.W."/>
            <person name="Wagner C."/>
            <person name="Geier B."/>
            <person name="Liebeke M."/>
            <person name="Enke H."/>
            <person name="Niedermeyer T.H.J."/>
            <person name="Wilde S.B."/>
        </authorList>
    </citation>
    <scope>NUCLEOTIDE SEQUENCE [LARGE SCALE GENOMIC DNA]</scope>
    <source>
        <strain evidence="2">Thurmond2011</strain>
    </source>
</reference>
<protein>
    <submittedName>
        <fullName evidence="1">ERF family protein</fullName>
    </submittedName>
</protein>
<proteinExistence type="predicted"/>
<dbReference type="Proteomes" id="UP000667802">
    <property type="component" value="Unassembled WGS sequence"/>
</dbReference>
<evidence type="ECO:0000313" key="1">
    <source>
        <dbReference type="EMBL" id="MDR9900215.1"/>
    </source>
</evidence>
<evidence type="ECO:0000313" key="2">
    <source>
        <dbReference type="Proteomes" id="UP000667802"/>
    </source>
</evidence>
<organism evidence="1 2">
    <name type="scientific">Aetokthonos hydrillicola Thurmond2011</name>
    <dbReference type="NCBI Taxonomy" id="2712845"/>
    <lineage>
        <taxon>Bacteria</taxon>
        <taxon>Bacillati</taxon>
        <taxon>Cyanobacteriota</taxon>
        <taxon>Cyanophyceae</taxon>
        <taxon>Nostocales</taxon>
        <taxon>Hapalosiphonaceae</taxon>
        <taxon>Aetokthonos</taxon>
    </lineage>
</organism>
<name>A0AAP5MCD8_9CYAN</name>
<sequence length="261" mass="28891">MQELIKALIKAKSEFSNIQKDRVNPHFKHKYATLDAVLDAVTPALGKHGLAVVQTTALESNKTILQTHLYHESGECITSIYPLPEIGDSQKFGAALTYARRYALCAILCVTADEDDDANLTVTTLKKQNNLQYKVNSNGEQRGALVPKVVATAGEHPHNSRIRAIRTMLGIEGKAVVDWLKTEKLVNSPAELDNTQLSELVQWMGVQWAVKQGVQHNQAANSFVKHIPAMTAQGYEELEAIKQWMNHVQQQAEQKLSVSVG</sequence>
<keyword evidence="2" id="KW-1185">Reference proteome</keyword>
<dbReference type="InterPro" id="IPR007499">
    <property type="entry name" value="ERF_bacteria_virus"/>
</dbReference>
<dbReference type="AlphaFoldDB" id="A0AAP5MCD8"/>
<dbReference type="EMBL" id="JAALHA020000032">
    <property type="protein sequence ID" value="MDR9900215.1"/>
    <property type="molecule type" value="Genomic_DNA"/>
</dbReference>
<dbReference type="Pfam" id="PF04404">
    <property type="entry name" value="ERF"/>
    <property type="match status" value="1"/>
</dbReference>
<comment type="caution">
    <text evidence="1">The sequence shown here is derived from an EMBL/GenBank/DDBJ whole genome shotgun (WGS) entry which is preliminary data.</text>
</comment>
<gene>
    <name evidence="1" type="ORF">G7B40_037545</name>
</gene>